<feature type="compositionally biased region" description="Polar residues" evidence="8">
    <location>
        <begin position="264"/>
        <end position="273"/>
    </location>
</feature>
<feature type="region of interest" description="Disordered" evidence="8">
    <location>
        <begin position="119"/>
        <end position="159"/>
    </location>
</feature>
<evidence type="ECO:0000313" key="10">
    <source>
        <dbReference type="EMBL" id="KAF9602027.1"/>
    </source>
</evidence>
<dbReference type="AlphaFoldDB" id="A0A835HPD4"/>
<keyword evidence="3 9" id="KW-0812">Transmembrane</keyword>
<evidence type="ECO:0000256" key="6">
    <source>
        <dbReference type="ARBA" id="ARBA00023136"/>
    </source>
</evidence>
<feature type="compositionally biased region" description="Polar residues" evidence="8">
    <location>
        <begin position="136"/>
        <end position="145"/>
    </location>
</feature>
<keyword evidence="5" id="KW-0175">Coiled coil</keyword>
<reference evidence="10 11" key="1">
    <citation type="submission" date="2020-10" db="EMBL/GenBank/DDBJ databases">
        <title>The Coptis chinensis genome and diversification of protoberbering-type alkaloids.</title>
        <authorList>
            <person name="Wang B."/>
            <person name="Shu S."/>
            <person name="Song C."/>
            <person name="Liu Y."/>
        </authorList>
    </citation>
    <scope>NUCLEOTIDE SEQUENCE [LARGE SCALE GENOMIC DNA]</scope>
    <source>
        <strain evidence="10">HL-2020</strain>
        <tissue evidence="10">Leaf</tissue>
    </source>
</reference>
<feature type="transmembrane region" description="Helical" evidence="9">
    <location>
        <begin position="339"/>
        <end position="361"/>
    </location>
</feature>
<sequence length="437" mass="50201">MFFVRKHMHKYRNSRNSCMIRINTFGCTRMIKRKLEIMDSLEIKKNSIVTVLIRCNRLSTVRRLGTLDGCRLGPDEDPPILHNVRRDRVVTAPPTSVKANLISPVLTLKEEKTVLPLGPEKAQNSHVSTVREEKSAVNQKQNQHTAKSKDPEPFALENCSPNVSVKNEVEKETGEENVQEELERKEELMRKEAAAAIREQLLFEEKDKAKKAEEKKKRNAEKAQARAQYWERKEAELKEKEREKREKKKARKKAKKNIIEGESSVCSSESTHTLPEPTIQESENEEKPKTLSTRPFKRDTEEKQSKSVSKRPQKPSTLLKLTKTIPIPSPLRKKTKKSILAWMWVLIGTLIVLAVVVLASWPLTAIEFTVNEFLAFICRNIGHQRNWMSLWAESDSTSAINAFGTSILPWCLKQQWENKGKLGNSVGRIIRFHEIPL</sequence>
<evidence type="ECO:0000256" key="7">
    <source>
        <dbReference type="ARBA" id="ARBA00038080"/>
    </source>
</evidence>
<protein>
    <submittedName>
        <fullName evidence="10">Uncharacterized protein</fullName>
    </submittedName>
</protein>
<comment type="similarity">
    <text evidence="7">Belongs to the plant Proton pump-interactor protein family.</text>
</comment>
<dbReference type="GO" id="GO:0005886">
    <property type="term" value="C:plasma membrane"/>
    <property type="evidence" value="ECO:0007669"/>
    <property type="project" value="UniProtKB-SubCell"/>
</dbReference>
<keyword evidence="2" id="KW-1003">Cell membrane</keyword>
<name>A0A835HPD4_9MAGN</name>
<proteinExistence type="inferred from homology"/>
<comment type="subcellular location">
    <subcellularLocation>
        <location evidence="1">Cell membrane</location>
        <topology evidence="1">Single-pass membrane protein</topology>
    </subcellularLocation>
</comment>
<feature type="compositionally biased region" description="Basic and acidic residues" evidence="8">
    <location>
        <begin position="296"/>
        <end position="305"/>
    </location>
</feature>
<dbReference type="InterPro" id="IPR055282">
    <property type="entry name" value="PPI1-4"/>
</dbReference>
<evidence type="ECO:0000256" key="5">
    <source>
        <dbReference type="ARBA" id="ARBA00023054"/>
    </source>
</evidence>
<dbReference type="Proteomes" id="UP000631114">
    <property type="component" value="Unassembled WGS sequence"/>
</dbReference>
<comment type="caution">
    <text evidence="10">The sequence shown here is derived from an EMBL/GenBank/DDBJ whole genome shotgun (WGS) entry which is preliminary data.</text>
</comment>
<keyword evidence="6 9" id="KW-0472">Membrane</keyword>
<dbReference type="EMBL" id="JADFTS010000006">
    <property type="protein sequence ID" value="KAF9602027.1"/>
    <property type="molecule type" value="Genomic_DNA"/>
</dbReference>
<feature type="compositionally biased region" description="Basic residues" evidence="8">
    <location>
        <begin position="245"/>
        <end position="256"/>
    </location>
</feature>
<organism evidence="10 11">
    <name type="scientific">Coptis chinensis</name>
    <dbReference type="NCBI Taxonomy" id="261450"/>
    <lineage>
        <taxon>Eukaryota</taxon>
        <taxon>Viridiplantae</taxon>
        <taxon>Streptophyta</taxon>
        <taxon>Embryophyta</taxon>
        <taxon>Tracheophyta</taxon>
        <taxon>Spermatophyta</taxon>
        <taxon>Magnoliopsida</taxon>
        <taxon>Ranunculales</taxon>
        <taxon>Ranunculaceae</taxon>
        <taxon>Coptidoideae</taxon>
        <taxon>Coptis</taxon>
    </lineage>
</organism>
<dbReference type="PANTHER" id="PTHR32219">
    <property type="entry name" value="RNA-BINDING PROTEIN YLMH-RELATED"/>
    <property type="match status" value="1"/>
</dbReference>
<dbReference type="PANTHER" id="PTHR32219:SF3">
    <property type="entry name" value="CALPONIN-LIKE DOMAIN PROTEIN"/>
    <property type="match status" value="1"/>
</dbReference>
<evidence type="ECO:0000256" key="2">
    <source>
        <dbReference type="ARBA" id="ARBA00022475"/>
    </source>
</evidence>
<evidence type="ECO:0000256" key="3">
    <source>
        <dbReference type="ARBA" id="ARBA00022692"/>
    </source>
</evidence>
<keyword evidence="11" id="KW-1185">Reference proteome</keyword>
<evidence type="ECO:0000313" key="11">
    <source>
        <dbReference type="Proteomes" id="UP000631114"/>
    </source>
</evidence>
<dbReference type="OrthoDB" id="848051at2759"/>
<accession>A0A835HPD4</accession>
<evidence type="ECO:0000256" key="8">
    <source>
        <dbReference type="SAM" id="MobiDB-lite"/>
    </source>
</evidence>
<evidence type="ECO:0000256" key="4">
    <source>
        <dbReference type="ARBA" id="ARBA00022989"/>
    </source>
</evidence>
<keyword evidence="4 9" id="KW-1133">Transmembrane helix</keyword>
<feature type="region of interest" description="Disordered" evidence="8">
    <location>
        <begin position="237"/>
        <end position="315"/>
    </location>
</feature>
<gene>
    <name evidence="10" type="ORF">IFM89_024784</name>
</gene>
<evidence type="ECO:0000256" key="9">
    <source>
        <dbReference type="SAM" id="Phobius"/>
    </source>
</evidence>
<evidence type="ECO:0000256" key="1">
    <source>
        <dbReference type="ARBA" id="ARBA00004162"/>
    </source>
</evidence>